<name>A0ABU6VYM9_9FABA</name>
<evidence type="ECO:0000313" key="1">
    <source>
        <dbReference type="EMBL" id="MED6177596.1"/>
    </source>
</evidence>
<sequence>MERGRPELRVAANRASIGALDQKLSRPEVGVGGGRIDTNQFVYQFFTNSPISLLFDEEESK</sequence>
<reference evidence="1 2" key="1">
    <citation type="journal article" date="2023" name="Plants (Basel)">
        <title>Bridging the Gap: Combining Genomics and Transcriptomics Approaches to Understand Stylosanthes scabra, an Orphan Legume from the Brazilian Caatinga.</title>
        <authorList>
            <person name="Ferreira-Neto J.R.C."/>
            <person name="da Silva M.D."/>
            <person name="Binneck E."/>
            <person name="de Melo N.F."/>
            <person name="da Silva R.H."/>
            <person name="de Melo A.L.T.M."/>
            <person name="Pandolfi V."/>
            <person name="Bustamante F.O."/>
            <person name="Brasileiro-Vidal A.C."/>
            <person name="Benko-Iseppon A.M."/>
        </authorList>
    </citation>
    <scope>NUCLEOTIDE SEQUENCE [LARGE SCALE GENOMIC DNA]</scope>
    <source>
        <tissue evidence="1">Leaves</tissue>
    </source>
</reference>
<protein>
    <submittedName>
        <fullName evidence="1">Uncharacterized protein</fullName>
    </submittedName>
</protein>
<accession>A0ABU6VYM9</accession>
<evidence type="ECO:0000313" key="2">
    <source>
        <dbReference type="Proteomes" id="UP001341840"/>
    </source>
</evidence>
<proteinExistence type="predicted"/>
<organism evidence="1 2">
    <name type="scientific">Stylosanthes scabra</name>
    <dbReference type="NCBI Taxonomy" id="79078"/>
    <lineage>
        <taxon>Eukaryota</taxon>
        <taxon>Viridiplantae</taxon>
        <taxon>Streptophyta</taxon>
        <taxon>Embryophyta</taxon>
        <taxon>Tracheophyta</taxon>
        <taxon>Spermatophyta</taxon>
        <taxon>Magnoliopsida</taxon>
        <taxon>eudicotyledons</taxon>
        <taxon>Gunneridae</taxon>
        <taxon>Pentapetalae</taxon>
        <taxon>rosids</taxon>
        <taxon>fabids</taxon>
        <taxon>Fabales</taxon>
        <taxon>Fabaceae</taxon>
        <taxon>Papilionoideae</taxon>
        <taxon>50 kb inversion clade</taxon>
        <taxon>dalbergioids sensu lato</taxon>
        <taxon>Dalbergieae</taxon>
        <taxon>Pterocarpus clade</taxon>
        <taxon>Stylosanthes</taxon>
    </lineage>
</organism>
<dbReference type="Proteomes" id="UP001341840">
    <property type="component" value="Unassembled WGS sequence"/>
</dbReference>
<gene>
    <name evidence="1" type="ORF">PIB30_099689</name>
</gene>
<dbReference type="EMBL" id="JASCZI010153731">
    <property type="protein sequence ID" value="MED6177596.1"/>
    <property type="molecule type" value="Genomic_DNA"/>
</dbReference>
<keyword evidence="2" id="KW-1185">Reference proteome</keyword>
<comment type="caution">
    <text evidence="1">The sequence shown here is derived from an EMBL/GenBank/DDBJ whole genome shotgun (WGS) entry which is preliminary data.</text>
</comment>